<keyword evidence="18" id="KW-1185">Reference proteome</keyword>
<dbReference type="InterPro" id="IPR015890">
    <property type="entry name" value="Chorismate_C"/>
</dbReference>
<evidence type="ECO:0000259" key="15">
    <source>
        <dbReference type="Pfam" id="PF00425"/>
    </source>
</evidence>
<evidence type="ECO:0000256" key="4">
    <source>
        <dbReference type="ARBA" id="ARBA00011575"/>
    </source>
</evidence>
<evidence type="ECO:0000256" key="3">
    <source>
        <dbReference type="ARBA" id="ARBA00009562"/>
    </source>
</evidence>
<accession>A0ABQ2M7L2</accession>
<feature type="domain" description="Anthranilate synthase component I N-terminal" evidence="16">
    <location>
        <begin position="33"/>
        <end position="182"/>
    </location>
</feature>
<keyword evidence="7" id="KW-0028">Amino-acid biosynthesis</keyword>
<sequence>MRELGTITPSAEDFENLAGQHRVIPVTLTVLADGLTPVGIYRRLAADEPGTFLMESAAQGGVWSRYSFIGAGSAATLTTRRQGGDAVAHWLGEPPAGLPTEGDPIEVLRATLDLLSTDVRDGLGKDLPNLVSGMAGFLGWPTVRRWEKLPSPPPDDLGLPEMAMNLITDLAVHDTVDGTVTLVANAINHNGLASGAREAWADAVERLRSMATRLTGPAMHDAAVSAGGVPAGGVSAGSMPAGAPGSGDPVSVAPRDWLNLDVSAHVHDSWTHEGFLDAVTKAQQAIVDGEVFQIVVSRRFSAETTASGLDIYRVLRAMNPSPYMYLFSFEKPGPDGGRYQIVGSSPEALVTVNDGSVITHPIAGSQPRGATVEDDHLHEKLLVNDQKERAEHLMLVDLSRNDLSKVCVPGSVSVTQFMEVERFSHIMHLVSHVEGRLEPGQKALDVLAAAFPAGTLSGAPKPRALQLLDEWEPQERGPYGGVVGYFDLAGNMDMAINIRAATLVDGTAYVQAGAGIVADSVPETEAAETVTKSSAPMRAVLAAGLLSTLDPEEVTP</sequence>
<keyword evidence="9" id="KW-0822">Tryptophan biosynthesis</keyword>
<comment type="catalytic activity">
    <reaction evidence="14">
        <text>chorismate + L-glutamine = anthranilate + pyruvate + L-glutamate + H(+)</text>
        <dbReference type="Rhea" id="RHEA:21732"/>
        <dbReference type="ChEBI" id="CHEBI:15361"/>
        <dbReference type="ChEBI" id="CHEBI:15378"/>
        <dbReference type="ChEBI" id="CHEBI:16567"/>
        <dbReference type="ChEBI" id="CHEBI:29748"/>
        <dbReference type="ChEBI" id="CHEBI:29985"/>
        <dbReference type="ChEBI" id="CHEBI:58359"/>
        <dbReference type="EC" id="4.1.3.27"/>
    </reaction>
</comment>
<dbReference type="PANTHER" id="PTHR11236:SF46">
    <property type="entry name" value="ANTHRANILATE SYNTHASE COMPONENT 1"/>
    <property type="match status" value="1"/>
</dbReference>
<evidence type="ECO:0000256" key="11">
    <source>
        <dbReference type="ARBA" id="ARBA00023141"/>
    </source>
</evidence>
<evidence type="ECO:0000256" key="14">
    <source>
        <dbReference type="ARBA" id="ARBA00047683"/>
    </source>
</evidence>
<evidence type="ECO:0000256" key="13">
    <source>
        <dbReference type="ARBA" id="ARBA00025634"/>
    </source>
</evidence>
<evidence type="ECO:0000259" key="16">
    <source>
        <dbReference type="Pfam" id="PF04715"/>
    </source>
</evidence>
<protein>
    <recommendedName>
        <fullName evidence="6">Anthranilate synthase component 1</fullName>
        <ecNumber evidence="5">4.1.3.27</ecNumber>
    </recommendedName>
</protein>
<dbReference type="InterPro" id="IPR019999">
    <property type="entry name" value="Anth_synth_I-like"/>
</dbReference>
<proteinExistence type="inferred from homology"/>
<evidence type="ECO:0000256" key="8">
    <source>
        <dbReference type="ARBA" id="ARBA00022723"/>
    </source>
</evidence>
<dbReference type="InterPro" id="IPR006805">
    <property type="entry name" value="Anth_synth_I_N"/>
</dbReference>
<evidence type="ECO:0000313" key="18">
    <source>
        <dbReference type="Proteomes" id="UP000642509"/>
    </source>
</evidence>
<comment type="function">
    <text evidence="13">Part of a heterotetrameric complex that catalyzes the two-step biosynthesis of anthranilate, an intermediate in the biosynthesis of L-tryptophan. In the first step, the glutamine-binding beta subunit (TrpG) of anthranilate synthase (AS) provides the glutamine amidotransferase activity which generates ammonia as a substrate that, along with chorismate, is used in the second step, catalyzed by the large alpha subunit of AS (TrpE) to produce anthranilate. In the absence of TrpG, TrpE can synthesize anthranilate directly from chorismate and high concentrations of ammonia.</text>
</comment>
<dbReference type="Pfam" id="PF00425">
    <property type="entry name" value="Chorismate_bind"/>
    <property type="match status" value="1"/>
</dbReference>
<dbReference type="Gene3D" id="3.60.120.10">
    <property type="entry name" value="Anthranilate synthase"/>
    <property type="match status" value="1"/>
</dbReference>
<keyword evidence="12" id="KW-0456">Lyase</keyword>
<dbReference type="EC" id="4.1.3.27" evidence="5"/>
<evidence type="ECO:0000256" key="7">
    <source>
        <dbReference type="ARBA" id="ARBA00022605"/>
    </source>
</evidence>
<dbReference type="PANTHER" id="PTHR11236">
    <property type="entry name" value="AMINOBENZOATE/ANTHRANILATE SYNTHASE"/>
    <property type="match status" value="1"/>
</dbReference>
<dbReference type="InterPro" id="IPR005801">
    <property type="entry name" value="ADC_synthase"/>
</dbReference>
<evidence type="ECO:0000256" key="1">
    <source>
        <dbReference type="ARBA" id="ARBA00001946"/>
    </source>
</evidence>
<evidence type="ECO:0000256" key="10">
    <source>
        <dbReference type="ARBA" id="ARBA00022842"/>
    </source>
</evidence>
<comment type="subunit">
    <text evidence="4">Heterotetramer consisting of two non-identical subunits: a beta subunit (TrpG) and a large alpha subunit (TrpE).</text>
</comment>
<keyword evidence="10" id="KW-0460">Magnesium</keyword>
<reference evidence="18" key="1">
    <citation type="journal article" date="2019" name="Int. J. Syst. Evol. Microbiol.">
        <title>The Global Catalogue of Microorganisms (GCM) 10K type strain sequencing project: providing services to taxonomists for standard genome sequencing and annotation.</title>
        <authorList>
            <consortium name="The Broad Institute Genomics Platform"/>
            <consortium name="The Broad Institute Genome Sequencing Center for Infectious Disease"/>
            <person name="Wu L."/>
            <person name="Ma J."/>
        </authorList>
    </citation>
    <scope>NUCLEOTIDE SEQUENCE [LARGE SCALE GENOMIC DNA]</scope>
    <source>
        <strain evidence="18">CGMCC 1.7064</strain>
    </source>
</reference>
<comment type="pathway">
    <text evidence="2">Amino-acid biosynthesis; L-tryptophan biosynthesis; L-tryptophan from chorismate: step 1/5.</text>
</comment>
<evidence type="ECO:0000313" key="17">
    <source>
        <dbReference type="EMBL" id="GGO47875.1"/>
    </source>
</evidence>
<dbReference type="EMBL" id="BMLQ01000008">
    <property type="protein sequence ID" value="GGO47875.1"/>
    <property type="molecule type" value="Genomic_DNA"/>
</dbReference>
<evidence type="ECO:0000256" key="6">
    <source>
        <dbReference type="ARBA" id="ARBA00020653"/>
    </source>
</evidence>
<comment type="caution">
    <text evidence="17">The sequence shown here is derived from an EMBL/GenBank/DDBJ whole genome shotgun (WGS) entry which is preliminary data.</text>
</comment>
<evidence type="ECO:0000256" key="5">
    <source>
        <dbReference type="ARBA" id="ARBA00012266"/>
    </source>
</evidence>
<dbReference type="Proteomes" id="UP000642509">
    <property type="component" value="Unassembled WGS sequence"/>
</dbReference>
<keyword evidence="11" id="KW-0057">Aromatic amino acid biosynthesis</keyword>
<dbReference type="PRINTS" id="PR00095">
    <property type="entry name" value="ANTSNTHASEI"/>
</dbReference>
<evidence type="ECO:0000256" key="12">
    <source>
        <dbReference type="ARBA" id="ARBA00023239"/>
    </source>
</evidence>
<organism evidence="17 18">
    <name type="scientific">Citricoccus zhacaiensis</name>
    <dbReference type="NCBI Taxonomy" id="489142"/>
    <lineage>
        <taxon>Bacteria</taxon>
        <taxon>Bacillati</taxon>
        <taxon>Actinomycetota</taxon>
        <taxon>Actinomycetes</taxon>
        <taxon>Micrococcales</taxon>
        <taxon>Micrococcaceae</taxon>
        <taxon>Citricoccus</taxon>
    </lineage>
</organism>
<evidence type="ECO:0000256" key="2">
    <source>
        <dbReference type="ARBA" id="ARBA00004873"/>
    </source>
</evidence>
<keyword evidence="8" id="KW-0479">Metal-binding</keyword>
<gene>
    <name evidence="17" type="primary">trpE</name>
    <name evidence="17" type="ORF">GCM10010977_26150</name>
</gene>
<evidence type="ECO:0000256" key="9">
    <source>
        <dbReference type="ARBA" id="ARBA00022822"/>
    </source>
</evidence>
<feature type="domain" description="Chorismate-utilising enzyme C-terminal" evidence="15">
    <location>
        <begin position="272"/>
        <end position="532"/>
    </location>
</feature>
<name>A0ABQ2M7L2_9MICC</name>
<dbReference type="SUPFAM" id="SSF56322">
    <property type="entry name" value="ADC synthase"/>
    <property type="match status" value="1"/>
</dbReference>
<comment type="similarity">
    <text evidence="3">Belongs to the anthranilate synthase component I family.</text>
</comment>
<dbReference type="RefSeq" id="WP_188806613.1">
    <property type="nucleotide sequence ID" value="NZ_BAAAOU010000007.1"/>
</dbReference>
<comment type="cofactor">
    <cofactor evidence="1">
        <name>Mg(2+)</name>
        <dbReference type="ChEBI" id="CHEBI:18420"/>
    </cofactor>
</comment>
<dbReference type="Pfam" id="PF04715">
    <property type="entry name" value="Anth_synt_I_N"/>
    <property type="match status" value="1"/>
</dbReference>